<dbReference type="AlphaFoldDB" id="A0A2P5CSK7"/>
<dbReference type="EMBL" id="JXTB01000099">
    <property type="protein sequence ID" value="PON64025.1"/>
    <property type="molecule type" value="Genomic_DNA"/>
</dbReference>
<proteinExistence type="predicted"/>
<feature type="chain" id="PRO_5015146253" evidence="1">
    <location>
        <begin position="18"/>
        <end position="124"/>
    </location>
</feature>
<dbReference type="OrthoDB" id="10453805at2759"/>
<evidence type="ECO:0000256" key="1">
    <source>
        <dbReference type="SAM" id="SignalP"/>
    </source>
</evidence>
<sequence>MGLTFVCPEVIILCLLGLRKIGKVPLAFTDQESIGQKVFMFFQMICAKTIRVDELKDMKLGIAIILCGPVAPRWMFGLERQIEMRFTRPVLNWDEPSPNHQFWVFNTKVRPLGAPHISLPHISL</sequence>
<dbReference type="Proteomes" id="UP000237105">
    <property type="component" value="Unassembled WGS sequence"/>
</dbReference>
<reference evidence="3" key="1">
    <citation type="submission" date="2016-06" db="EMBL/GenBank/DDBJ databases">
        <title>Parallel loss of symbiosis genes in relatives of nitrogen-fixing non-legume Parasponia.</title>
        <authorList>
            <person name="Van Velzen R."/>
            <person name="Holmer R."/>
            <person name="Bu F."/>
            <person name="Rutten L."/>
            <person name="Van Zeijl A."/>
            <person name="Liu W."/>
            <person name="Santuari L."/>
            <person name="Cao Q."/>
            <person name="Sharma T."/>
            <person name="Shen D."/>
            <person name="Roswanjaya Y."/>
            <person name="Wardhani T."/>
            <person name="Kalhor M.S."/>
            <person name="Jansen J."/>
            <person name="Van den Hoogen J."/>
            <person name="Gungor B."/>
            <person name="Hartog M."/>
            <person name="Hontelez J."/>
            <person name="Verver J."/>
            <person name="Yang W.-C."/>
            <person name="Schijlen E."/>
            <person name="Repin R."/>
            <person name="Schilthuizen M."/>
            <person name="Schranz E."/>
            <person name="Heidstra R."/>
            <person name="Miyata K."/>
            <person name="Fedorova E."/>
            <person name="Kohlen W."/>
            <person name="Bisseling T."/>
            <person name="Smit S."/>
            <person name="Geurts R."/>
        </authorList>
    </citation>
    <scope>NUCLEOTIDE SEQUENCE [LARGE SCALE GENOMIC DNA]</scope>
    <source>
        <strain evidence="3">cv. WU1-14</strain>
    </source>
</reference>
<name>A0A2P5CSK7_PARAD</name>
<evidence type="ECO:0000313" key="3">
    <source>
        <dbReference type="Proteomes" id="UP000237105"/>
    </source>
</evidence>
<accession>A0A2P5CSK7</accession>
<organism evidence="2 3">
    <name type="scientific">Parasponia andersonii</name>
    <name type="common">Sponia andersonii</name>
    <dbReference type="NCBI Taxonomy" id="3476"/>
    <lineage>
        <taxon>Eukaryota</taxon>
        <taxon>Viridiplantae</taxon>
        <taxon>Streptophyta</taxon>
        <taxon>Embryophyta</taxon>
        <taxon>Tracheophyta</taxon>
        <taxon>Spermatophyta</taxon>
        <taxon>Magnoliopsida</taxon>
        <taxon>eudicotyledons</taxon>
        <taxon>Gunneridae</taxon>
        <taxon>Pentapetalae</taxon>
        <taxon>rosids</taxon>
        <taxon>fabids</taxon>
        <taxon>Rosales</taxon>
        <taxon>Cannabaceae</taxon>
        <taxon>Parasponia</taxon>
    </lineage>
</organism>
<evidence type="ECO:0000313" key="2">
    <source>
        <dbReference type="EMBL" id="PON64025.1"/>
    </source>
</evidence>
<gene>
    <name evidence="2" type="ORF">PanWU01x14_127920</name>
</gene>
<protein>
    <submittedName>
        <fullName evidence="2">Uncharacterized protein</fullName>
    </submittedName>
</protein>
<keyword evidence="1" id="KW-0732">Signal</keyword>
<comment type="caution">
    <text evidence="2">The sequence shown here is derived from an EMBL/GenBank/DDBJ whole genome shotgun (WGS) entry which is preliminary data.</text>
</comment>
<feature type="signal peptide" evidence="1">
    <location>
        <begin position="1"/>
        <end position="17"/>
    </location>
</feature>
<keyword evidence="3" id="KW-1185">Reference proteome</keyword>